<keyword evidence="6 11" id="KW-0418">Kinase</keyword>
<feature type="domain" description="Histidine kinase" evidence="10">
    <location>
        <begin position="155"/>
        <end position="372"/>
    </location>
</feature>
<evidence type="ECO:0000313" key="12">
    <source>
        <dbReference type="Proteomes" id="UP001596004"/>
    </source>
</evidence>
<dbReference type="InterPro" id="IPR036097">
    <property type="entry name" value="HisK_dim/P_sf"/>
</dbReference>
<evidence type="ECO:0000256" key="8">
    <source>
        <dbReference type="ARBA" id="ARBA00039401"/>
    </source>
</evidence>
<evidence type="ECO:0000256" key="1">
    <source>
        <dbReference type="ARBA" id="ARBA00000085"/>
    </source>
</evidence>
<dbReference type="Proteomes" id="UP001596004">
    <property type="component" value="Unassembled WGS sequence"/>
</dbReference>
<dbReference type="RefSeq" id="WP_380839213.1">
    <property type="nucleotide sequence ID" value="NZ_JBHSFP010000004.1"/>
</dbReference>
<keyword evidence="9" id="KW-0812">Transmembrane</keyword>
<keyword evidence="4" id="KW-0597">Phosphoprotein</keyword>
<feature type="transmembrane region" description="Helical" evidence="9">
    <location>
        <begin position="34"/>
        <end position="60"/>
    </location>
</feature>
<dbReference type="EMBL" id="JBHSFP010000004">
    <property type="protein sequence ID" value="MFC4530998.1"/>
    <property type="molecule type" value="Genomic_DNA"/>
</dbReference>
<keyword evidence="12" id="KW-1185">Reference proteome</keyword>
<accession>A0ABV9CDC0</accession>
<dbReference type="PANTHER" id="PTHR45453:SF1">
    <property type="entry name" value="PHOSPHATE REGULON SENSOR PROTEIN PHOR"/>
    <property type="match status" value="1"/>
</dbReference>
<dbReference type="InterPro" id="IPR004358">
    <property type="entry name" value="Sig_transdc_His_kin-like_C"/>
</dbReference>
<dbReference type="InterPro" id="IPR050351">
    <property type="entry name" value="BphY/WalK/GraS-like"/>
</dbReference>
<dbReference type="CDD" id="cd00075">
    <property type="entry name" value="HATPase"/>
    <property type="match status" value="1"/>
</dbReference>
<dbReference type="EC" id="2.7.13.3" evidence="3"/>
<keyword evidence="9" id="KW-1133">Transmembrane helix</keyword>
<dbReference type="Pfam" id="PF00512">
    <property type="entry name" value="HisKA"/>
    <property type="match status" value="1"/>
</dbReference>
<protein>
    <recommendedName>
        <fullName evidence="8">Sensor-like histidine kinase SenX3</fullName>
        <ecNumber evidence="3">2.7.13.3</ecNumber>
    </recommendedName>
</protein>
<dbReference type="SMART" id="SM00387">
    <property type="entry name" value="HATPase_c"/>
    <property type="match status" value="1"/>
</dbReference>
<dbReference type="SMART" id="SM00388">
    <property type="entry name" value="HisKA"/>
    <property type="match status" value="1"/>
</dbReference>
<dbReference type="PANTHER" id="PTHR45453">
    <property type="entry name" value="PHOSPHATE REGULON SENSOR PROTEIN PHOR"/>
    <property type="match status" value="1"/>
</dbReference>
<dbReference type="Pfam" id="PF02518">
    <property type="entry name" value="HATPase_c"/>
    <property type="match status" value="1"/>
</dbReference>
<dbReference type="InterPro" id="IPR003594">
    <property type="entry name" value="HATPase_dom"/>
</dbReference>
<dbReference type="CDD" id="cd00082">
    <property type="entry name" value="HisKA"/>
    <property type="match status" value="1"/>
</dbReference>
<dbReference type="InterPro" id="IPR005467">
    <property type="entry name" value="His_kinase_dom"/>
</dbReference>
<evidence type="ECO:0000256" key="7">
    <source>
        <dbReference type="ARBA" id="ARBA00023012"/>
    </source>
</evidence>
<evidence type="ECO:0000256" key="5">
    <source>
        <dbReference type="ARBA" id="ARBA00022679"/>
    </source>
</evidence>
<dbReference type="Gene3D" id="3.30.565.10">
    <property type="entry name" value="Histidine kinase-like ATPase, C-terminal domain"/>
    <property type="match status" value="1"/>
</dbReference>
<keyword evidence="5" id="KW-0808">Transferase</keyword>
<dbReference type="PROSITE" id="PS50109">
    <property type="entry name" value="HIS_KIN"/>
    <property type="match status" value="1"/>
</dbReference>
<name>A0ABV9CDC0_9ACTN</name>
<dbReference type="SUPFAM" id="SSF47384">
    <property type="entry name" value="Homodimeric domain of signal transducing histidine kinase"/>
    <property type="match status" value="1"/>
</dbReference>
<evidence type="ECO:0000256" key="3">
    <source>
        <dbReference type="ARBA" id="ARBA00012438"/>
    </source>
</evidence>
<keyword evidence="9" id="KW-0472">Membrane</keyword>
<organism evidence="11 12">
    <name type="scientific">Sphaerisporangium dianthi</name>
    <dbReference type="NCBI Taxonomy" id="1436120"/>
    <lineage>
        <taxon>Bacteria</taxon>
        <taxon>Bacillati</taxon>
        <taxon>Actinomycetota</taxon>
        <taxon>Actinomycetes</taxon>
        <taxon>Streptosporangiales</taxon>
        <taxon>Streptosporangiaceae</taxon>
        <taxon>Sphaerisporangium</taxon>
    </lineage>
</organism>
<dbReference type="InterPro" id="IPR003661">
    <property type="entry name" value="HisK_dim/P_dom"/>
</dbReference>
<keyword evidence="7" id="KW-0902">Two-component regulatory system</keyword>
<evidence type="ECO:0000259" key="10">
    <source>
        <dbReference type="PROSITE" id="PS50109"/>
    </source>
</evidence>
<feature type="transmembrane region" description="Helical" evidence="9">
    <location>
        <begin position="66"/>
        <end position="87"/>
    </location>
</feature>
<comment type="caution">
    <text evidence="11">The sequence shown here is derived from an EMBL/GenBank/DDBJ whole genome shotgun (WGS) entry which is preliminary data.</text>
</comment>
<proteinExistence type="predicted"/>
<evidence type="ECO:0000256" key="4">
    <source>
        <dbReference type="ARBA" id="ARBA00022553"/>
    </source>
</evidence>
<gene>
    <name evidence="11" type="ORF">ACFO60_09505</name>
</gene>
<evidence type="ECO:0000313" key="11">
    <source>
        <dbReference type="EMBL" id="MFC4530998.1"/>
    </source>
</evidence>
<reference evidence="12" key="1">
    <citation type="journal article" date="2019" name="Int. J. Syst. Evol. Microbiol.">
        <title>The Global Catalogue of Microorganisms (GCM) 10K type strain sequencing project: providing services to taxonomists for standard genome sequencing and annotation.</title>
        <authorList>
            <consortium name="The Broad Institute Genomics Platform"/>
            <consortium name="The Broad Institute Genome Sequencing Center for Infectious Disease"/>
            <person name="Wu L."/>
            <person name="Ma J."/>
        </authorList>
    </citation>
    <scope>NUCLEOTIDE SEQUENCE [LARGE SCALE GENOMIC DNA]</scope>
    <source>
        <strain evidence="12">CGMCC 4.7132</strain>
    </source>
</reference>
<dbReference type="Gene3D" id="1.10.287.130">
    <property type="match status" value="1"/>
</dbReference>
<sequence>MILEIVAVTGGLGLLIAGLGMAILRLLRGRSIGVMLAVVAVVTVAATLAGVVAITIEMIIDGHPKNVVLTVVAVAGLVGLGVALAVARQVVAASRKLVAAVEAVTASRDYIPPAGPLPAELTTISEALDQAYGRLREGRERERALEGARRELVAWVSHDLRTPLAGMRAMVEALEDGVVADAGTVRRYHNQIRHEVDRLSHMVDDLFELSRIHAGTLRLSPRRVGVGDLVADALAGVEALAKAKGVRLTGEAGHVLPVYADADELGRALRNLVVNAIRHTPEDGAVVVRVEADERIVRLSVADCCGGIPEEDLARVFDVAFRGEAARTPGPDGGAGLGLAIARGIVEAHEGAIDVVNEGPGCRFEIRLPISEAAT</sequence>
<dbReference type="SUPFAM" id="SSF55874">
    <property type="entry name" value="ATPase domain of HSP90 chaperone/DNA topoisomerase II/histidine kinase"/>
    <property type="match status" value="1"/>
</dbReference>
<dbReference type="PRINTS" id="PR00344">
    <property type="entry name" value="BCTRLSENSOR"/>
</dbReference>
<dbReference type="GO" id="GO:0016301">
    <property type="term" value="F:kinase activity"/>
    <property type="evidence" value="ECO:0007669"/>
    <property type="project" value="UniProtKB-KW"/>
</dbReference>
<comment type="catalytic activity">
    <reaction evidence="1">
        <text>ATP + protein L-histidine = ADP + protein N-phospho-L-histidine.</text>
        <dbReference type="EC" id="2.7.13.3"/>
    </reaction>
</comment>
<dbReference type="InterPro" id="IPR036890">
    <property type="entry name" value="HATPase_C_sf"/>
</dbReference>
<comment type="subcellular location">
    <subcellularLocation>
        <location evidence="2">Cell membrane</location>
    </subcellularLocation>
</comment>
<evidence type="ECO:0000256" key="6">
    <source>
        <dbReference type="ARBA" id="ARBA00022777"/>
    </source>
</evidence>
<evidence type="ECO:0000256" key="2">
    <source>
        <dbReference type="ARBA" id="ARBA00004236"/>
    </source>
</evidence>
<evidence type="ECO:0000256" key="9">
    <source>
        <dbReference type="SAM" id="Phobius"/>
    </source>
</evidence>
<feature type="transmembrane region" description="Helical" evidence="9">
    <location>
        <begin position="6"/>
        <end position="27"/>
    </location>
</feature>